<feature type="transmembrane region" description="Helical" evidence="4">
    <location>
        <begin position="6"/>
        <end position="28"/>
    </location>
</feature>
<evidence type="ECO:0000256" key="3">
    <source>
        <dbReference type="ARBA" id="ARBA00023136"/>
    </source>
</evidence>
<dbReference type="Proteomes" id="UP000807115">
    <property type="component" value="Chromosome 6"/>
</dbReference>
<evidence type="ECO:0008006" key="7">
    <source>
        <dbReference type="Google" id="ProtNLM"/>
    </source>
</evidence>
<feature type="transmembrane region" description="Helical" evidence="4">
    <location>
        <begin position="106"/>
        <end position="128"/>
    </location>
</feature>
<reference evidence="5" key="2">
    <citation type="submission" date="2020-10" db="EMBL/GenBank/DDBJ databases">
        <authorList>
            <person name="Cooper E.A."/>
            <person name="Brenton Z.W."/>
            <person name="Flinn B.S."/>
            <person name="Jenkins J."/>
            <person name="Shu S."/>
            <person name="Flowers D."/>
            <person name="Luo F."/>
            <person name="Wang Y."/>
            <person name="Xia P."/>
            <person name="Barry K."/>
            <person name="Daum C."/>
            <person name="Lipzen A."/>
            <person name="Yoshinaga Y."/>
            <person name="Schmutz J."/>
            <person name="Saski C."/>
            <person name="Vermerris W."/>
            <person name="Kresovich S."/>
        </authorList>
    </citation>
    <scope>NUCLEOTIDE SEQUENCE</scope>
</reference>
<gene>
    <name evidence="5" type="ORF">BDA96_06G090300</name>
</gene>
<accession>A0A921UCJ2</accession>
<keyword evidence="1 4" id="KW-0812">Transmembrane</keyword>
<dbReference type="GO" id="GO:0022857">
    <property type="term" value="F:transmembrane transporter activity"/>
    <property type="evidence" value="ECO:0007669"/>
    <property type="project" value="InterPro"/>
</dbReference>
<reference evidence="5" key="1">
    <citation type="journal article" date="2019" name="BMC Genomics">
        <title>A new reference genome for Sorghum bicolor reveals high levels of sequence similarity between sweet and grain genotypes: implications for the genetics of sugar metabolism.</title>
        <authorList>
            <person name="Cooper E.A."/>
            <person name="Brenton Z.W."/>
            <person name="Flinn B.S."/>
            <person name="Jenkins J."/>
            <person name="Shu S."/>
            <person name="Flowers D."/>
            <person name="Luo F."/>
            <person name="Wang Y."/>
            <person name="Xia P."/>
            <person name="Barry K."/>
            <person name="Daum C."/>
            <person name="Lipzen A."/>
            <person name="Yoshinaga Y."/>
            <person name="Schmutz J."/>
            <person name="Saski C."/>
            <person name="Vermerris W."/>
            <person name="Kresovich S."/>
        </authorList>
    </citation>
    <scope>NUCLEOTIDE SEQUENCE</scope>
</reference>
<keyword evidence="3 4" id="KW-0472">Membrane</keyword>
<dbReference type="GO" id="GO:0016020">
    <property type="term" value="C:membrane"/>
    <property type="evidence" value="ECO:0007669"/>
    <property type="project" value="InterPro"/>
</dbReference>
<dbReference type="AlphaFoldDB" id="A0A921UCJ2"/>
<sequence>MDGRKPYRFAVTIRVIVAGMFVINKAAVDHGFNGFSATDKQGNSSRKTLMGAAWIKGTFVAVLAVLAWSISLVLQMLVTVTQCLFSTVQSFFVAVVAERDFSMWKVWLDISLLTVVYSCMEMKGPVFLTAWTPLTFILTIFCSSFLGEMVHVGSVLVLWGKSRETKTGQCNTETTTVDGAQGEVHRELEGQKENNGREAEQEKAEFGTCIQQV</sequence>
<evidence type="ECO:0000256" key="1">
    <source>
        <dbReference type="ARBA" id="ARBA00022692"/>
    </source>
</evidence>
<evidence type="ECO:0000256" key="2">
    <source>
        <dbReference type="ARBA" id="ARBA00022989"/>
    </source>
</evidence>
<dbReference type="PANTHER" id="PTHR31218">
    <property type="entry name" value="WAT1-RELATED PROTEIN"/>
    <property type="match status" value="1"/>
</dbReference>
<dbReference type="EMBL" id="CM027685">
    <property type="protein sequence ID" value="KAG0525820.1"/>
    <property type="molecule type" value="Genomic_DNA"/>
</dbReference>
<name>A0A921UCJ2_SORBI</name>
<keyword evidence="2 4" id="KW-1133">Transmembrane helix</keyword>
<protein>
    <recommendedName>
        <fullName evidence="7">WAT1-related protein</fullName>
    </recommendedName>
</protein>
<evidence type="ECO:0000256" key="4">
    <source>
        <dbReference type="SAM" id="Phobius"/>
    </source>
</evidence>
<evidence type="ECO:0000313" key="6">
    <source>
        <dbReference type="Proteomes" id="UP000807115"/>
    </source>
</evidence>
<feature type="transmembrane region" description="Helical" evidence="4">
    <location>
        <begin position="134"/>
        <end position="159"/>
    </location>
</feature>
<feature type="transmembrane region" description="Helical" evidence="4">
    <location>
        <begin position="49"/>
        <end position="70"/>
    </location>
</feature>
<feature type="transmembrane region" description="Helical" evidence="4">
    <location>
        <begin position="76"/>
        <end position="97"/>
    </location>
</feature>
<organism evidence="5 6">
    <name type="scientific">Sorghum bicolor</name>
    <name type="common">Sorghum</name>
    <name type="synonym">Sorghum vulgare</name>
    <dbReference type="NCBI Taxonomy" id="4558"/>
    <lineage>
        <taxon>Eukaryota</taxon>
        <taxon>Viridiplantae</taxon>
        <taxon>Streptophyta</taxon>
        <taxon>Embryophyta</taxon>
        <taxon>Tracheophyta</taxon>
        <taxon>Spermatophyta</taxon>
        <taxon>Magnoliopsida</taxon>
        <taxon>Liliopsida</taxon>
        <taxon>Poales</taxon>
        <taxon>Poaceae</taxon>
        <taxon>PACMAD clade</taxon>
        <taxon>Panicoideae</taxon>
        <taxon>Andropogonodae</taxon>
        <taxon>Andropogoneae</taxon>
        <taxon>Sorghinae</taxon>
        <taxon>Sorghum</taxon>
    </lineage>
</organism>
<dbReference type="InterPro" id="IPR030184">
    <property type="entry name" value="WAT1-related"/>
</dbReference>
<comment type="caution">
    <text evidence="5">The sequence shown here is derived from an EMBL/GenBank/DDBJ whole genome shotgun (WGS) entry which is preliminary data.</text>
</comment>
<proteinExistence type="predicted"/>
<evidence type="ECO:0000313" key="5">
    <source>
        <dbReference type="EMBL" id="KAG0525820.1"/>
    </source>
</evidence>